<gene>
    <name evidence="9" type="ORF">APZ00_25645</name>
</gene>
<dbReference type="GO" id="GO:0005886">
    <property type="term" value="C:plasma membrane"/>
    <property type="evidence" value="ECO:0007669"/>
    <property type="project" value="UniProtKB-SubCell"/>
</dbReference>
<dbReference type="NCBIfam" id="NF007866">
    <property type="entry name" value="PRK10577.1-2"/>
    <property type="match status" value="1"/>
</dbReference>
<dbReference type="InterPro" id="IPR000522">
    <property type="entry name" value="ABC_transptr_permease_BtuC"/>
</dbReference>
<evidence type="ECO:0000256" key="1">
    <source>
        <dbReference type="ARBA" id="ARBA00004651"/>
    </source>
</evidence>
<feature type="transmembrane region" description="Helical" evidence="8">
    <location>
        <begin position="23"/>
        <end position="45"/>
    </location>
</feature>
<dbReference type="SUPFAM" id="SSF81345">
    <property type="entry name" value="ABC transporter involved in vitamin B12 uptake, BtuC"/>
    <property type="match status" value="2"/>
</dbReference>
<keyword evidence="6 8" id="KW-1133">Transmembrane helix</keyword>
<feature type="transmembrane region" description="Helical" evidence="8">
    <location>
        <begin position="319"/>
        <end position="339"/>
    </location>
</feature>
<keyword evidence="4" id="KW-1003">Cell membrane</keyword>
<proteinExistence type="inferred from homology"/>
<feature type="transmembrane region" description="Helical" evidence="8">
    <location>
        <begin position="665"/>
        <end position="682"/>
    </location>
</feature>
<evidence type="ECO:0000256" key="4">
    <source>
        <dbReference type="ARBA" id="ARBA00022475"/>
    </source>
</evidence>
<evidence type="ECO:0000256" key="3">
    <source>
        <dbReference type="ARBA" id="ARBA00022448"/>
    </source>
</evidence>
<comment type="subcellular location">
    <subcellularLocation>
        <location evidence="1">Cell membrane</location>
        <topology evidence="1">Multi-pass membrane protein</topology>
    </subcellularLocation>
</comment>
<keyword evidence="10" id="KW-1185">Reference proteome</keyword>
<dbReference type="RefSeq" id="WP_058901110.1">
    <property type="nucleotide sequence ID" value="NZ_CP013069.1"/>
</dbReference>
<feature type="transmembrane region" description="Helical" evidence="8">
    <location>
        <begin position="505"/>
        <end position="525"/>
    </location>
</feature>
<comment type="similarity">
    <text evidence="2">Belongs to the binding-protein-dependent transport system permease family. FecCD subfamily.</text>
</comment>
<feature type="transmembrane region" description="Helical" evidence="8">
    <location>
        <begin position="239"/>
        <end position="257"/>
    </location>
</feature>
<dbReference type="InterPro" id="IPR037294">
    <property type="entry name" value="ABC_BtuC-like"/>
</dbReference>
<accession>A0A0U3PCS8</accession>
<evidence type="ECO:0000256" key="2">
    <source>
        <dbReference type="ARBA" id="ARBA00007935"/>
    </source>
</evidence>
<dbReference type="Proteomes" id="UP000064921">
    <property type="component" value="Plasmid p.p-1"/>
</dbReference>
<geneLocation type="plasmid" evidence="9 10">
    <name>p.p-1</name>
</geneLocation>
<dbReference type="GO" id="GO:0033214">
    <property type="term" value="P:siderophore-iron import into cell"/>
    <property type="evidence" value="ECO:0007669"/>
    <property type="project" value="TreeGrafter"/>
</dbReference>
<feature type="transmembrane region" description="Helical" evidence="8">
    <location>
        <begin position="205"/>
        <end position="227"/>
    </location>
</feature>
<feature type="transmembrane region" description="Helical" evidence="8">
    <location>
        <begin position="289"/>
        <end position="313"/>
    </location>
</feature>
<reference evidence="9 10" key="1">
    <citation type="submission" date="2015-10" db="EMBL/GenBank/DDBJ databases">
        <title>The world's first case of liver abscess caused by Pannonibacter phragmitetus.</title>
        <authorList>
            <person name="Ming D."/>
            <person name="Wang M."/>
            <person name="Zhou Y."/>
            <person name="Jiang T."/>
            <person name="Hu S."/>
        </authorList>
    </citation>
    <scope>NUCLEOTIDE SEQUENCE [LARGE SCALE GENOMIC DNA]</scope>
    <source>
        <strain evidence="9 10">31801</strain>
        <plasmid evidence="10">Plasmid p.p-1</plasmid>
    </source>
</reference>
<feature type="transmembrane region" description="Helical" evidence="8">
    <location>
        <begin position="158"/>
        <end position="180"/>
    </location>
</feature>
<dbReference type="PANTHER" id="PTHR30472">
    <property type="entry name" value="FERRIC ENTEROBACTIN TRANSPORT SYSTEM PERMEASE PROTEIN"/>
    <property type="match status" value="1"/>
</dbReference>
<feature type="transmembrane region" description="Helical" evidence="8">
    <location>
        <begin position="65"/>
        <end position="92"/>
    </location>
</feature>
<evidence type="ECO:0000256" key="8">
    <source>
        <dbReference type="SAM" id="Phobius"/>
    </source>
</evidence>
<dbReference type="GO" id="GO:0022857">
    <property type="term" value="F:transmembrane transporter activity"/>
    <property type="evidence" value="ECO:0007669"/>
    <property type="project" value="InterPro"/>
</dbReference>
<dbReference type="AlphaFoldDB" id="A0A0U3PCS8"/>
<feature type="transmembrane region" description="Helical" evidence="8">
    <location>
        <begin position="104"/>
        <end position="127"/>
    </location>
</feature>
<feature type="transmembrane region" description="Helical" evidence="8">
    <location>
        <begin position="450"/>
        <end position="468"/>
    </location>
</feature>
<evidence type="ECO:0000256" key="6">
    <source>
        <dbReference type="ARBA" id="ARBA00022989"/>
    </source>
</evidence>
<name>A0A0U3PCS8_9HYPH</name>
<evidence type="ECO:0000256" key="7">
    <source>
        <dbReference type="ARBA" id="ARBA00023136"/>
    </source>
</evidence>
<dbReference type="EMBL" id="CP013069">
    <property type="protein sequence ID" value="ALV30594.1"/>
    <property type="molecule type" value="Genomic_DNA"/>
</dbReference>
<feature type="transmembrane region" description="Helical" evidence="8">
    <location>
        <begin position="133"/>
        <end position="151"/>
    </location>
</feature>
<feature type="transmembrane region" description="Helical" evidence="8">
    <location>
        <begin position="360"/>
        <end position="385"/>
    </location>
</feature>
<dbReference type="Pfam" id="PF01032">
    <property type="entry name" value="FecCD"/>
    <property type="match status" value="2"/>
</dbReference>
<protein>
    <submittedName>
        <fullName evidence="9">ABC transporter permease</fullName>
    </submittedName>
</protein>
<feature type="transmembrane region" description="Helical" evidence="8">
    <location>
        <begin position="420"/>
        <end position="438"/>
    </location>
</feature>
<feature type="transmembrane region" description="Helical" evidence="8">
    <location>
        <begin position="263"/>
        <end position="282"/>
    </location>
</feature>
<keyword evidence="7 8" id="KW-0472">Membrane</keyword>
<feature type="transmembrane region" description="Helical" evidence="8">
    <location>
        <begin position="635"/>
        <end position="653"/>
    </location>
</feature>
<keyword evidence="5 8" id="KW-0812">Transmembrane</keyword>
<feature type="transmembrane region" description="Helical" evidence="8">
    <location>
        <begin position="474"/>
        <end position="496"/>
    </location>
</feature>
<evidence type="ECO:0000313" key="9">
    <source>
        <dbReference type="EMBL" id="ALV30594.1"/>
    </source>
</evidence>
<evidence type="ECO:0000313" key="10">
    <source>
        <dbReference type="Proteomes" id="UP000064921"/>
    </source>
</evidence>
<keyword evidence="9" id="KW-0614">Plasmid</keyword>
<feature type="transmembrane region" description="Helical" evidence="8">
    <location>
        <begin position="593"/>
        <end position="615"/>
    </location>
</feature>
<dbReference type="CDD" id="cd06550">
    <property type="entry name" value="TM_ABC_iron-siderophores_like"/>
    <property type="match status" value="2"/>
</dbReference>
<keyword evidence="3" id="KW-0813">Transport</keyword>
<organism evidence="9 10">
    <name type="scientific">Pannonibacter phragmitetus</name>
    <dbReference type="NCBI Taxonomy" id="121719"/>
    <lineage>
        <taxon>Bacteria</taxon>
        <taxon>Pseudomonadati</taxon>
        <taxon>Pseudomonadota</taxon>
        <taxon>Alphaproteobacteria</taxon>
        <taxon>Hyphomicrobiales</taxon>
        <taxon>Stappiaceae</taxon>
        <taxon>Pannonibacter</taxon>
    </lineage>
</organism>
<evidence type="ECO:0000256" key="5">
    <source>
        <dbReference type="ARBA" id="ARBA00022692"/>
    </source>
</evidence>
<sequence>MSAVHVPSPSPASTLRRPALPGLLLWLGLAAAALLFFATGTLSRLPQSGWPDPFSAPQSMSMDQLIFVHALLPRAAVALLAGAALGLAGALLQAVLRNPIADASTLGIAAGAQLAIVAATLLFPAFLDGNRQLTAFLGAGLAAAMVFGLGARQRFEPVTMVVAGMLIAILCSGLAAALTLSRGEYLMSLAIWNGGSLSQQDWSPALWLAVQLALYGALAALAIRPLVMLDLGDTSARALGVNLGLVRLLVALIAVGLSAMVAAAVGLVGFVGLAAPALVRAAGVRRRAAVLAASPLMGALLLWLCDGMVQTLAVTGGDTFPTGSVVALLGGPLILFLLVRMRHTSLASGMTAGHAPAASILRSPLPFLLICGGLIAFAALSLFLARTGPNWTGPNWTGQAWIWLDPASFAELLPFRLPRMAAAAAAGGLLALSGAILQRMTGNPMASPEVLGVSGGAGTGYALSLLLLPAAGPWQLLGGSLAGAMAALLMVLAFALRRNLAPERLLLAGIAVSAFCSALLAALVATGNPKAWQILAWLGGTAASATPETAAALFVCLGLALGASLLASRWLTILPLGQAVPLSLGLPMRASRGVLILVAALATAAASLLVGPLSFAGLIAPQIVSRAGIRRTPGFLAGSALLGAALMAMADFGARTAAFPYELPLGLFASMAGTPYLIWLMARKT</sequence>
<dbReference type="PANTHER" id="PTHR30472:SF37">
    <property type="entry name" value="FE(3+) DICITRATE TRANSPORT SYSTEM PERMEASE PROTEIN FECD-RELATED"/>
    <property type="match status" value="1"/>
</dbReference>
<dbReference type="KEGG" id="pphr:APZ00_25645"/>
<dbReference type="Gene3D" id="1.10.3470.10">
    <property type="entry name" value="ABC transporter involved in vitamin B12 uptake, BtuC"/>
    <property type="match status" value="2"/>
</dbReference>